<dbReference type="Gene3D" id="1.10.260.40">
    <property type="entry name" value="lambda repressor-like DNA-binding domains"/>
    <property type="match status" value="1"/>
</dbReference>
<evidence type="ECO:0000256" key="1">
    <source>
        <dbReference type="ARBA" id="ARBA00023125"/>
    </source>
</evidence>
<dbReference type="SUPFAM" id="SSF47413">
    <property type="entry name" value="lambda repressor-like DNA-binding domains"/>
    <property type="match status" value="1"/>
</dbReference>
<dbReference type="EMBL" id="SUNJ01005894">
    <property type="protein sequence ID" value="TPP63238.1"/>
    <property type="molecule type" value="Genomic_DNA"/>
</dbReference>
<dbReference type="GO" id="GO:0000981">
    <property type="term" value="F:DNA-binding transcription factor activity, RNA polymerase II-specific"/>
    <property type="evidence" value="ECO:0007669"/>
    <property type="project" value="TreeGrafter"/>
</dbReference>
<dbReference type="PROSITE" id="PS51179">
    <property type="entry name" value="POU_3"/>
    <property type="match status" value="1"/>
</dbReference>
<keyword evidence="3" id="KW-0539">Nucleus</keyword>
<organism evidence="6 7">
    <name type="scientific">Fasciola gigantica</name>
    <name type="common">Giant liver fluke</name>
    <dbReference type="NCBI Taxonomy" id="46835"/>
    <lineage>
        <taxon>Eukaryota</taxon>
        <taxon>Metazoa</taxon>
        <taxon>Spiralia</taxon>
        <taxon>Lophotrochozoa</taxon>
        <taxon>Platyhelminthes</taxon>
        <taxon>Trematoda</taxon>
        <taxon>Digenea</taxon>
        <taxon>Plagiorchiida</taxon>
        <taxon>Echinostomata</taxon>
        <taxon>Echinostomatoidea</taxon>
        <taxon>Fasciolidae</taxon>
        <taxon>Fasciola</taxon>
    </lineage>
</organism>
<reference evidence="6 7" key="1">
    <citation type="submission" date="2019-04" db="EMBL/GenBank/DDBJ databases">
        <title>Annotation for the trematode Fasciola gigantica.</title>
        <authorList>
            <person name="Choi Y.-J."/>
        </authorList>
    </citation>
    <scope>NUCLEOTIDE SEQUENCE [LARGE SCALE GENOMIC DNA]</scope>
    <source>
        <strain evidence="6">Uganda_cow_1</strain>
    </source>
</reference>
<feature type="domain" description="POU-specific" evidence="5">
    <location>
        <begin position="228"/>
        <end position="304"/>
    </location>
</feature>
<dbReference type="Proteomes" id="UP000316759">
    <property type="component" value="Unassembled WGS sequence"/>
</dbReference>
<name>A0A504YZL6_FASGI</name>
<comment type="caution">
    <text evidence="6">The sequence shown here is derived from an EMBL/GenBank/DDBJ whole genome shotgun (WGS) entry which is preliminary data.</text>
</comment>
<evidence type="ECO:0000256" key="4">
    <source>
        <dbReference type="SAM" id="MobiDB-lite"/>
    </source>
</evidence>
<feature type="region of interest" description="Disordered" evidence="4">
    <location>
        <begin position="379"/>
        <end position="405"/>
    </location>
</feature>
<evidence type="ECO:0000313" key="6">
    <source>
        <dbReference type="EMBL" id="TPP63238.1"/>
    </source>
</evidence>
<proteinExistence type="predicted"/>
<dbReference type="OrthoDB" id="10066259at2759"/>
<keyword evidence="2 6" id="KW-0371">Homeobox</keyword>
<dbReference type="GO" id="GO:0000978">
    <property type="term" value="F:RNA polymerase II cis-regulatory region sequence-specific DNA binding"/>
    <property type="evidence" value="ECO:0007669"/>
    <property type="project" value="TreeGrafter"/>
</dbReference>
<protein>
    <submittedName>
        <fullName evidence="6">Homeobox protein ceh-18</fullName>
    </submittedName>
</protein>
<dbReference type="SMART" id="SM00352">
    <property type="entry name" value="POU"/>
    <property type="match status" value="1"/>
</dbReference>
<evidence type="ECO:0000256" key="2">
    <source>
        <dbReference type="ARBA" id="ARBA00023155"/>
    </source>
</evidence>
<keyword evidence="7" id="KW-1185">Reference proteome</keyword>
<dbReference type="Pfam" id="PF00157">
    <property type="entry name" value="Pou"/>
    <property type="match status" value="1"/>
</dbReference>
<dbReference type="STRING" id="46835.A0A504YZL6"/>
<gene>
    <name evidence="6" type="ORF">FGIG_08707</name>
</gene>
<dbReference type="InterPro" id="IPR050255">
    <property type="entry name" value="POU_domain_TF"/>
</dbReference>
<evidence type="ECO:0000259" key="5">
    <source>
        <dbReference type="PROSITE" id="PS51179"/>
    </source>
</evidence>
<evidence type="ECO:0000256" key="3">
    <source>
        <dbReference type="ARBA" id="ARBA00023242"/>
    </source>
</evidence>
<dbReference type="InterPro" id="IPR000327">
    <property type="entry name" value="POU_dom"/>
</dbReference>
<dbReference type="PANTHER" id="PTHR11636">
    <property type="entry name" value="POU DOMAIN"/>
    <property type="match status" value="1"/>
</dbReference>
<accession>A0A504YZL6</accession>
<sequence length="496" mass="55054">MALDLTVTETQLDDEGSMNTSNCVLLYSEAITIPGSSDILFEVSSSGRLILANFSIERRNGSYFLKKLGDVPMSSFSSDHPTNLSVDKPMVTHDDSKQSLSLSSLSYHGGDLNSSCSRPVGGDIENWTVATDNADSMPQNLSTVMHNTWHVSQEEYLEHAQIEDLSVTEKPVDATLPRSQLSGVRYIANGSPSKSRDSGDSGVMSQFVKTLLKEHECRNGENAADLVVLGNNLSEVQRFVKRLKAYRHSVGLSQYQLSCELARHYDQQTMFSQSLLSRFELLGITVRAAFRLLPYLKNWLEHAEHEQLKSTASTLTLTSNACKSDNLPVPVHALGKSRLATLVRLGYPPGYSNGFNKPSKHSPPTTMSASDEARLLPNQADESDNLPTCPAVKSHTDCSDRSGSIPNCRLPDPETRLYRRERTHFTIATRAILAAAYEKNPHPKGTILRSPFWLWSIVYSFHLSVVFLEYIDCRSGIDTTRHGNRTQSRINSDLVL</sequence>
<dbReference type="AlphaFoldDB" id="A0A504YZL6"/>
<keyword evidence="1 6" id="KW-0238">DNA-binding</keyword>
<dbReference type="InterPro" id="IPR010982">
    <property type="entry name" value="Lambda_DNA-bd_dom_sf"/>
</dbReference>
<evidence type="ECO:0000313" key="7">
    <source>
        <dbReference type="Proteomes" id="UP000316759"/>
    </source>
</evidence>